<evidence type="ECO:0000313" key="5">
    <source>
        <dbReference type="Proteomes" id="UP000198553"/>
    </source>
</evidence>
<protein>
    <submittedName>
        <fullName evidence="4">Aminoglycoside 6'-N-acetyltransferase</fullName>
    </submittedName>
</protein>
<feature type="domain" description="N-acetyltransferase" evidence="3">
    <location>
        <begin position="7"/>
        <end position="168"/>
    </location>
</feature>
<dbReference type="EMBL" id="FOBW01000001">
    <property type="protein sequence ID" value="SEM23077.1"/>
    <property type="molecule type" value="Genomic_DNA"/>
</dbReference>
<evidence type="ECO:0000259" key="3">
    <source>
        <dbReference type="PROSITE" id="PS51186"/>
    </source>
</evidence>
<dbReference type="PROSITE" id="PS51186">
    <property type="entry name" value="GNAT"/>
    <property type="match status" value="1"/>
</dbReference>
<feature type="transmembrane region" description="Helical" evidence="2">
    <location>
        <begin position="105"/>
        <end position="122"/>
    </location>
</feature>
<keyword evidence="4" id="KW-0808">Transferase</keyword>
<name>A0A1H7WQ56_9BACI</name>
<reference evidence="5" key="1">
    <citation type="submission" date="2016-10" db="EMBL/GenBank/DDBJ databases">
        <authorList>
            <person name="Varghese N."/>
            <person name="Submissions S."/>
        </authorList>
    </citation>
    <scope>NUCLEOTIDE SEQUENCE [LARGE SCALE GENOMIC DNA]</scope>
    <source>
        <strain evidence="5">B48,IBRC-M 10115,DSM 25386,CECT 8001</strain>
    </source>
</reference>
<evidence type="ECO:0000256" key="2">
    <source>
        <dbReference type="SAM" id="Phobius"/>
    </source>
</evidence>
<dbReference type="InterPro" id="IPR000182">
    <property type="entry name" value="GNAT_dom"/>
</dbReference>
<dbReference type="SUPFAM" id="SSF55729">
    <property type="entry name" value="Acyl-CoA N-acyltransferases (Nat)"/>
    <property type="match status" value="1"/>
</dbReference>
<dbReference type="GO" id="GO:0046677">
    <property type="term" value="P:response to antibiotic"/>
    <property type="evidence" value="ECO:0007669"/>
    <property type="project" value="UniProtKB-KW"/>
</dbReference>
<dbReference type="PANTHER" id="PTHR31438:SF1">
    <property type="entry name" value="LYSINE N-ACYLTRANSFERASE C17G9.06C-RELATED"/>
    <property type="match status" value="1"/>
</dbReference>
<proteinExistence type="predicted"/>
<dbReference type="AlphaFoldDB" id="A0A1H7WQ56"/>
<keyword evidence="2" id="KW-1133">Transmembrane helix</keyword>
<dbReference type="Pfam" id="PF13523">
    <property type="entry name" value="Acetyltransf_8"/>
    <property type="match status" value="1"/>
</dbReference>
<evidence type="ECO:0000256" key="1">
    <source>
        <dbReference type="ARBA" id="ARBA00023251"/>
    </source>
</evidence>
<keyword evidence="2" id="KW-0812">Transmembrane</keyword>
<dbReference type="GO" id="GO:0016410">
    <property type="term" value="F:N-acyltransferase activity"/>
    <property type="evidence" value="ECO:0007669"/>
    <property type="project" value="TreeGrafter"/>
</dbReference>
<dbReference type="STRING" id="930146.SAMN05192533_101521"/>
<dbReference type="InterPro" id="IPR016181">
    <property type="entry name" value="Acyl_CoA_acyltransferase"/>
</dbReference>
<keyword evidence="1" id="KW-0046">Antibiotic resistance</keyword>
<dbReference type="RefSeq" id="WP_090740814.1">
    <property type="nucleotide sequence ID" value="NZ_FOBW01000001.1"/>
</dbReference>
<keyword evidence="2" id="KW-0472">Membrane</keyword>
<dbReference type="Gene3D" id="3.40.630.30">
    <property type="match status" value="1"/>
</dbReference>
<organism evidence="4 5">
    <name type="scientific">Mesobacillus persicus</name>
    <dbReference type="NCBI Taxonomy" id="930146"/>
    <lineage>
        <taxon>Bacteria</taxon>
        <taxon>Bacillati</taxon>
        <taxon>Bacillota</taxon>
        <taxon>Bacilli</taxon>
        <taxon>Bacillales</taxon>
        <taxon>Bacillaceae</taxon>
        <taxon>Mesobacillus</taxon>
    </lineage>
</organism>
<dbReference type="OrthoDB" id="9795206at2"/>
<accession>A0A1H7WQ56</accession>
<keyword evidence="5" id="KW-1185">Reference proteome</keyword>
<dbReference type="CDD" id="cd04301">
    <property type="entry name" value="NAT_SF"/>
    <property type="match status" value="1"/>
</dbReference>
<sequence length="176" mass="20755">MIEKDNLLIRCMNRNDFEVMVKWLNDQKVLEFYDEPPSNLEMVKEKYGPRTEGKHYVTPCIVEYKNQPIGYIQYYEIQEAELKIYGFTSNQKYYGIDQFIGETKLWGMGIGTTMIIMMLNFLRRKGASRVVLEVSKHNIRAIKSYEKCGFKKTIEMNNKTNVMECNLSDVHFNQSC</sequence>
<dbReference type="Proteomes" id="UP000198553">
    <property type="component" value="Unassembled WGS sequence"/>
</dbReference>
<gene>
    <name evidence="4" type="ORF">SAMN05192533_101521</name>
</gene>
<evidence type="ECO:0000313" key="4">
    <source>
        <dbReference type="EMBL" id="SEM23077.1"/>
    </source>
</evidence>
<dbReference type="PANTHER" id="PTHR31438">
    <property type="entry name" value="LYSINE N-ACYLTRANSFERASE C17G9.06C-RELATED"/>
    <property type="match status" value="1"/>
</dbReference>